<dbReference type="GO" id="GO:0004867">
    <property type="term" value="F:serine-type endopeptidase inhibitor activity"/>
    <property type="evidence" value="ECO:0007669"/>
    <property type="project" value="UniProtKB-KW"/>
</dbReference>
<dbReference type="GO" id="GO:0005615">
    <property type="term" value="C:extracellular space"/>
    <property type="evidence" value="ECO:0007669"/>
    <property type="project" value="InterPro"/>
</dbReference>
<dbReference type="CDD" id="cd19590">
    <property type="entry name" value="serpin_thermopin-like"/>
    <property type="match status" value="1"/>
</dbReference>
<dbReference type="PANTHER" id="PTHR11461">
    <property type="entry name" value="SERINE PROTEASE INHIBITOR, SERPIN"/>
    <property type="match status" value="1"/>
</dbReference>
<evidence type="ECO:0000256" key="3">
    <source>
        <dbReference type="ARBA" id="ARBA00022525"/>
    </source>
</evidence>
<evidence type="ECO:0000256" key="2">
    <source>
        <dbReference type="ARBA" id="ARBA00009500"/>
    </source>
</evidence>
<comment type="caution">
    <text evidence="10">The sequence shown here is derived from an EMBL/GenBank/DDBJ whole genome shotgun (WGS) entry which is preliminary data.</text>
</comment>
<evidence type="ECO:0000256" key="5">
    <source>
        <dbReference type="ARBA" id="ARBA00022729"/>
    </source>
</evidence>
<evidence type="ECO:0000256" key="1">
    <source>
        <dbReference type="ARBA" id="ARBA00004613"/>
    </source>
</evidence>
<name>A0AAD9IT14_RIDPI</name>
<accession>A0AAD9IT14</accession>
<dbReference type="AlphaFoldDB" id="A0AAD9IT14"/>
<proteinExistence type="inferred from homology"/>
<gene>
    <name evidence="10" type="ORF">NP493_5829g00005</name>
</gene>
<reference evidence="10" key="1">
    <citation type="journal article" date="2023" name="Mol. Biol. Evol.">
        <title>Third-Generation Sequencing Reveals the Adaptive Role of the Epigenome in Three Deep-Sea Polychaetes.</title>
        <authorList>
            <person name="Perez M."/>
            <person name="Aroh O."/>
            <person name="Sun Y."/>
            <person name="Lan Y."/>
            <person name="Juniper S.K."/>
            <person name="Young C.R."/>
            <person name="Angers B."/>
            <person name="Qian P.Y."/>
        </authorList>
    </citation>
    <scope>NUCLEOTIDE SEQUENCE</scope>
    <source>
        <strain evidence="10">R07B-5</strain>
    </source>
</reference>
<protein>
    <recommendedName>
        <fullName evidence="9">Serpin domain-containing protein</fullName>
    </recommendedName>
</protein>
<dbReference type="FunFam" id="2.30.39.10:FF:000030">
    <property type="entry name" value="Serpin 2"/>
    <property type="match status" value="1"/>
</dbReference>
<evidence type="ECO:0000259" key="9">
    <source>
        <dbReference type="SMART" id="SM00093"/>
    </source>
</evidence>
<keyword evidence="4" id="KW-0646">Protease inhibitor</keyword>
<dbReference type="InterPro" id="IPR023796">
    <property type="entry name" value="Serpin_dom"/>
</dbReference>
<evidence type="ECO:0000256" key="8">
    <source>
        <dbReference type="RuleBase" id="RU000411"/>
    </source>
</evidence>
<dbReference type="InterPro" id="IPR042185">
    <property type="entry name" value="Serpin_sf_2"/>
</dbReference>
<dbReference type="InterPro" id="IPR042178">
    <property type="entry name" value="Serpin_sf_1"/>
</dbReference>
<dbReference type="PANTHER" id="PTHR11461:SF211">
    <property type="entry name" value="GH10112P-RELATED"/>
    <property type="match status" value="1"/>
</dbReference>
<evidence type="ECO:0000256" key="7">
    <source>
        <dbReference type="ARBA" id="ARBA00023180"/>
    </source>
</evidence>
<evidence type="ECO:0000256" key="4">
    <source>
        <dbReference type="ARBA" id="ARBA00022690"/>
    </source>
</evidence>
<dbReference type="Proteomes" id="UP001209878">
    <property type="component" value="Unassembled WGS sequence"/>
</dbReference>
<keyword evidence="6" id="KW-0722">Serine protease inhibitor</keyword>
<comment type="similarity">
    <text evidence="2 8">Belongs to the serpin family.</text>
</comment>
<evidence type="ECO:0000313" key="11">
    <source>
        <dbReference type="Proteomes" id="UP001209878"/>
    </source>
</evidence>
<sequence>MNANQGYYTLALANGLFVDVGFSILPSFPSLLGNFYSASFKLLDFKTNPAGSAYYINQWVEGKTNKKIKDIVSADDLVNAEFALANAIYFKGSWKCPFDPLDTRSAQFHVSPGRACAVNMMTQTAQFKYRLDRRLHCQILELPYEGDRLAMYILLPTETDGLAALESKLTFQSLTSALAKLRRRRLSVAIPRFEMTVGEKLPKILSKMGMKLAFTPNADLGGIAPGVYISKVIHKAFIGVDEKGTEAAAATIVIGVRGPPPPPLNQDFIADHPFLFLIRDNKTGSILFLGRLVNPK</sequence>
<dbReference type="InterPro" id="IPR036186">
    <property type="entry name" value="Serpin_sf"/>
</dbReference>
<keyword evidence="3" id="KW-0964">Secreted</keyword>
<organism evidence="10 11">
    <name type="scientific">Ridgeia piscesae</name>
    <name type="common">Tubeworm</name>
    <dbReference type="NCBI Taxonomy" id="27915"/>
    <lineage>
        <taxon>Eukaryota</taxon>
        <taxon>Metazoa</taxon>
        <taxon>Spiralia</taxon>
        <taxon>Lophotrochozoa</taxon>
        <taxon>Annelida</taxon>
        <taxon>Polychaeta</taxon>
        <taxon>Sedentaria</taxon>
        <taxon>Canalipalpata</taxon>
        <taxon>Sabellida</taxon>
        <taxon>Siboglinidae</taxon>
        <taxon>Ridgeia</taxon>
    </lineage>
</organism>
<keyword evidence="11" id="KW-1185">Reference proteome</keyword>
<feature type="domain" description="Serpin" evidence="9">
    <location>
        <begin position="1"/>
        <end position="295"/>
    </location>
</feature>
<dbReference type="SMART" id="SM00093">
    <property type="entry name" value="SERPIN"/>
    <property type="match status" value="1"/>
</dbReference>
<dbReference type="PROSITE" id="PS00284">
    <property type="entry name" value="SERPIN"/>
    <property type="match status" value="1"/>
</dbReference>
<dbReference type="SUPFAM" id="SSF56574">
    <property type="entry name" value="Serpins"/>
    <property type="match status" value="1"/>
</dbReference>
<keyword evidence="5" id="KW-0732">Signal</keyword>
<evidence type="ECO:0000256" key="6">
    <source>
        <dbReference type="ARBA" id="ARBA00022900"/>
    </source>
</evidence>
<dbReference type="Gene3D" id="2.30.39.10">
    <property type="entry name" value="Alpha-1-antitrypsin, domain 1"/>
    <property type="match status" value="1"/>
</dbReference>
<keyword evidence="7" id="KW-0325">Glycoprotein</keyword>
<dbReference type="EMBL" id="JAODUO010005814">
    <property type="protein sequence ID" value="KAK2140354.1"/>
    <property type="molecule type" value="Genomic_DNA"/>
</dbReference>
<dbReference type="Pfam" id="PF00079">
    <property type="entry name" value="Serpin"/>
    <property type="match status" value="1"/>
</dbReference>
<dbReference type="InterPro" id="IPR023795">
    <property type="entry name" value="Serpin_CS"/>
</dbReference>
<dbReference type="Gene3D" id="3.30.497.10">
    <property type="entry name" value="Antithrombin, subunit I, domain 2"/>
    <property type="match status" value="1"/>
</dbReference>
<dbReference type="InterPro" id="IPR000215">
    <property type="entry name" value="Serpin_fam"/>
</dbReference>
<comment type="subcellular location">
    <subcellularLocation>
        <location evidence="1">Secreted</location>
    </subcellularLocation>
</comment>
<evidence type="ECO:0000313" key="10">
    <source>
        <dbReference type="EMBL" id="KAK2140354.1"/>
    </source>
</evidence>